<gene>
    <name evidence="3" type="ORF">NC998_04710</name>
</gene>
<keyword evidence="2" id="KW-0472">Membrane</keyword>
<dbReference type="PANTHER" id="PTHR36761">
    <property type="entry name" value="ORF03 PROTEIN"/>
    <property type="match status" value="1"/>
</dbReference>
<proteinExistence type="predicted"/>
<evidence type="ECO:0000256" key="2">
    <source>
        <dbReference type="SAM" id="Phobius"/>
    </source>
</evidence>
<dbReference type="RefSeq" id="WP_190433726.1">
    <property type="nucleotide sequence ID" value="NZ_JAMPKM010000002.1"/>
</dbReference>
<keyword evidence="2" id="KW-0812">Transmembrane</keyword>
<name>A0ABV0J3M7_9CYAN</name>
<dbReference type="SUPFAM" id="SSF48452">
    <property type="entry name" value="TPR-like"/>
    <property type="match status" value="1"/>
</dbReference>
<feature type="region of interest" description="Disordered" evidence="1">
    <location>
        <begin position="115"/>
        <end position="147"/>
    </location>
</feature>
<organism evidence="3 4">
    <name type="scientific">Trichocoleus desertorum GB2-A4</name>
    <dbReference type="NCBI Taxonomy" id="2933944"/>
    <lineage>
        <taxon>Bacteria</taxon>
        <taxon>Bacillati</taxon>
        <taxon>Cyanobacteriota</taxon>
        <taxon>Cyanophyceae</taxon>
        <taxon>Leptolyngbyales</taxon>
        <taxon>Trichocoleusaceae</taxon>
        <taxon>Trichocoleus</taxon>
    </lineage>
</organism>
<dbReference type="EMBL" id="JAMPKM010000002">
    <property type="protein sequence ID" value="MEP0816392.1"/>
    <property type="molecule type" value="Genomic_DNA"/>
</dbReference>
<dbReference type="PANTHER" id="PTHR36761:SF2">
    <property type="entry name" value="ORF03 PROTEIN"/>
    <property type="match status" value="1"/>
</dbReference>
<keyword evidence="2" id="KW-1133">Transmembrane helix</keyword>
<accession>A0ABV0J3M7</accession>
<evidence type="ECO:0000313" key="3">
    <source>
        <dbReference type="EMBL" id="MEP0816392.1"/>
    </source>
</evidence>
<sequence length="177" mass="19905">MSSENLEIVEAEYEAGKATFERGQYRQSVQHLEKASALVNRTSPLGGEVQMWLVTAYEAADQRPEAIALCQQLTRHPDWQTRTQSKRLLYILEAPKLNTRPEWLTQIPDLVTLAESDPKDRRGSAGTAPARSPRKVTAAEEPESPFNLGQASSRNANFFWFALGLMALILGSLWWFS</sequence>
<keyword evidence="4" id="KW-1185">Reference proteome</keyword>
<dbReference type="Proteomes" id="UP001464891">
    <property type="component" value="Unassembled WGS sequence"/>
</dbReference>
<evidence type="ECO:0008006" key="5">
    <source>
        <dbReference type="Google" id="ProtNLM"/>
    </source>
</evidence>
<reference evidence="3 4" key="1">
    <citation type="submission" date="2022-04" db="EMBL/GenBank/DDBJ databases">
        <title>Positive selection, recombination, and allopatry shape intraspecific diversity of widespread and dominant cyanobacteria.</title>
        <authorList>
            <person name="Wei J."/>
            <person name="Shu W."/>
            <person name="Hu C."/>
        </authorList>
    </citation>
    <scope>NUCLEOTIDE SEQUENCE [LARGE SCALE GENOMIC DNA]</scope>
    <source>
        <strain evidence="3 4">GB2-A4</strain>
    </source>
</reference>
<evidence type="ECO:0000256" key="1">
    <source>
        <dbReference type="SAM" id="MobiDB-lite"/>
    </source>
</evidence>
<protein>
    <recommendedName>
        <fullName evidence="5">Tetratricopeptide repeat protein</fullName>
    </recommendedName>
</protein>
<dbReference type="Gene3D" id="1.25.40.10">
    <property type="entry name" value="Tetratricopeptide repeat domain"/>
    <property type="match status" value="1"/>
</dbReference>
<dbReference type="InterPro" id="IPR011990">
    <property type="entry name" value="TPR-like_helical_dom_sf"/>
</dbReference>
<evidence type="ECO:0000313" key="4">
    <source>
        <dbReference type="Proteomes" id="UP001464891"/>
    </source>
</evidence>
<feature type="transmembrane region" description="Helical" evidence="2">
    <location>
        <begin position="158"/>
        <end position="176"/>
    </location>
</feature>
<comment type="caution">
    <text evidence="3">The sequence shown here is derived from an EMBL/GenBank/DDBJ whole genome shotgun (WGS) entry which is preliminary data.</text>
</comment>